<dbReference type="GO" id="GO:0071555">
    <property type="term" value="P:cell wall organization"/>
    <property type="evidence" value="ECO:0007669"/>
    <property type="project" value="UniProtKB-KW"/>
</dbReference>
<evidence type="ECO:0000313" key="10">
    <source>
        <dbReference type="EMBL" id="NEY72862.1"/>
    </source>
</evidence>
<comment type="similarity">
    <text evidence="1">Belongs to the peptidase C40 family.</text>
</comment>
<protein>
    <submittedName>
        <fullName evidence="10">LysM peptidoglycan-binding domain-containing protein</fullName>
    </submittedName>
</protein>
<dbReference type="InterPro" id="IPR000064">
    <property type="entry name" value="NLP_P60_dom"/>
</dbReference>
<evidence type="ECO:0000256" key="5">
    <source>
        <dbReference type="ARBA" id="ARBA00022801"/>
    </source>
</evidence>
<sequence>MTTLAFGAGNTLTAQASETTSVTTQQNKYVVQAGDSLSLIAKKLNTTVTSIKQLNNLTSDVIFVGQTLTIPTGNIVTTSQTATYTVQAGDSLSVIAKRYNMSLDQLKQLNALPNDMIFVGQTLKVAVDAPTTVPTQTYTVQSGDSLSVIAKRYNLSVDELKRINNLPNDMIFVGQTLKVTSTTSLPDSPTEVPTTYKVQSGDSLSVIAKRYNLTVTQLKTINGLTSDNIYVGQTLKLTGITTESTVTTYRVQSGDSLSVIAKKFGITTTQLKQANNLTTDHIFIGQTLTVPSGGTTTEQPAPQQQSMQQVKLAIVEDSKNYLGIPYVWGGTTTSGFDCSGFLYYMFNKHGVDMPRVTSGDYYQMGTSVSKANLEPGDLVFFGVNVPGVVSHVGFYMGDNQYISATNSKGIAIYSLDNPYWSQYYMGAKRVI</sequence>
<evidence type="ECO:0000259" key="9">
    <source>
        <dbReference type="PROSITE" id="PS51935"/>
    </source>
</evidence>
<evidence type="ECO:0000313" key="11">
    <source>
        <dbReference type="Proteomes" id="UP000481043"/>
    </source>
</evidence>
<keyword evidence="5" id="KW-0378">Hydrolase</keyword>
<evidence type="ECO:0000256" key="3">
    <source>
        <dbReference type="ARBA" id="ARBA00022729"/>
    </source>
</evidence>
<dbReference type="GO" id="GO:0006508">
    <property type="term" value="P:proteolysis"/>
    <property type="evidence" value="ECO:0007669"/>
    <property type="project" value="UniProtKB-KW"/>
</dbReference>
<keyword evidence="7" id="KW-0961">Cell wall biogenesis/degradation</keyword>
<dbReference type="Pfam" id="PF01476">
    <property type="entry name" value="LysM"/>
    <property type="match status" value="5"/>
</dbReference>
<feature type="domain" description="LysM" evidence="8">
    <location>
        <begin position="247"/>
        <end position="290"/>
    </location>
</feature>
<dbReference type="PROSITE" id="PS51782">
    <property type="entry name" value="LYSM"/>
    <property type="match status" value="5"/>
</dbReference>
<dbReference type="PANTHER" id="PTHR33734">
    <property type="entry name" value="LYSM DOMAIN-CONTAINING GPI-ANCHORED PROTEIN 2"/>
    <property type="match status" value="1"/>
</dbReference>
<dbReference type="PROSITE" id="PS51935">
    <property type="entry name" value="NLPC_P60"/>
    <property type="match status" value="1"/>
</dbReference>
<feature type="domain" description="NlpC/P60" evidence="9">
    <location>
        <begin position="308"/>
        <end position="431"/>
    </location>
</feature>
<evidence type="ECO:0000256" key="1">
    <source>
        <dbReference type="ARBA" id="ARBA00007074"/>
    </source>
</evidence>
<keyword evidence="11" id="KW-1185">Reference proteome</keyword>
<dbReference type="SUPFAM" id="SSF54001">
    <property type="entry name" value="Cysteine proteinases"/>
    <property type="match status" value="1"/>
</dbReference>
<reference evidence="10 11" key="1">
    <citation type="submission" date="2020-02" db="EMBL/GenBank/DDBJ databases">
        <title>Bacillus aquiflavi sp. nov., isolated from yellow water of strong flavor Chinese baijiu in Yibin region of China.</title>
        <authorList>
            <person name="Xie J."/>
        </authorList>
    </citation>
    <scope>NUCLEOTIDE SEQUENCE [LARGE SCALE GENOMIC DNA]</scope>
    <source>
        <strain evidence="10 11">SA4</strain>
    </source>
</reference>
<comment type="caution">
    <text evidence="10">The sequence shown here is derived from an EMBL/GenBank/DDBJ whole genome shotgun (WGS) entry which is preliminary data.</text>
</comment>
<dbReference type="PANTHER" id="PTHR33734:SF22">
    <property type="entry name" value="MEMBRANE-BOUND LYTIC MUREIN TRANSGLYCOSYLASE D"/>
    <property type="match status" value="1"/>
</dbReference>
<feature type="domain" description="LysM" evidence="8">
    <location>
        <begin position="27"/>
        <end position="70"/>
    </location>
</feature>
<evidence type="ECO:0000256" key="4">
    <source>
        <dbReference type="ARBA" id="ARBA00022737"/>
    </source>
</evidence>
<dbReference type="SMART" id="SM00257">
    <property type="entry name" value="LysM"/>
    <property type="match status" value="5"/>
</dbReference>
<dbReference type="GO" id="GO:0008932">
    <property type="term" value="F:lytic endotransglycosylase activity"/>
    <property type="evidence" value="ECO:0007669"/>
    <property type="project" value="TreeGrafter"/>
</dbReference>
<evidence type="ECO:0000256" key="6">
    <source>
        <dbReference type="ARBA" id="ARBA00022807"/>
    </source>
</evidence>
<dbReference type="Proteomes" id="UP000481043">
    <property type="component" value="Unassembled WGS sequence"/>
</dbReference>
<keyword evidence="2" id="KW-0645">Protease</keyword>
<dbReference type="GO" id="GO:0008234">
    <property type="term" value="F:cysteine-type peptidase activity"/>
    <property type="evidence" value="ECO:0007669"/>
    <property type="project" value="UniProtKB-KW"/>
</dbReference>
<dbReference type="Pfam" id="PF00877">
    <property type="entry name" value="NLPC_P60"/>
    <property type="match status" value="1"/>
</dbReference>
<keyword evidence="3" id="KW-0732">Signal</keyword>
<dbReference type="InterPro" id="IPR018392">
    <property type="entry name" value="LysM"/>
</dbReference>
<keyword evidence="6" id="KW-0788">Thiol protease</keyword>
<gene>
    <name evidence="10" type="ORF">G4D63_14080</name>
</gene>
<evidence type="ECO:0000256" key="7">
    <source>
        <dbReference type="ARBA" id="ARBA00023316"/>
    </source>
</evidence>
<dbReference type="EMBL" id="JAAIWM010000005">
    <property type="protein sequence ID" value="NEY72862.1"/>
    <property type="molecule type" value="Genomic_DNA"/>
</dbReference>
<organism evidence="10 11">
    <name type="scientific">Bacillus mesophilus</name>
    <dbReference type="NCBI Taxonomy" id="1808955"/>
    <lineage>
        <taxon>Bacteria</taxon>
        <taxon>Bacillati</taxon>
        <taxon>Bacillota</taxon>
        <taxon>Bacilli</taxon>
        <taxon>Bacillales</taxon>
        <taxon>Bacillaceae</taxon>
        <taxon>Bacillus</taxon>
    </lineage>
</organism>
<dbReference type="InterPro" id="IPR038765">
    <property type="entry name" value="Papain-like_cys_pep_sf"/>
</dbReference>
<name>A0A6M0Q947_9BACI</name>
<dbReference type="SUPFAM" id="SSF54106">
    <property type="entry name" value="LysM domain"/>
    <property type="match status" value="5"/>
</dbReference>
<dbReference type="InterPro" id="IPR036779">
    <property type="entry name" value="LysM_dom_sf"/>
</dbReference>
<proteinExistence type="inferred from homology"/>
<keyword evidence="4" id="KW-0677">Repeat</keyword>
<evidence type="ECO:0000256" key="2">
    <source>
        <dbReference type="ARBA" id="ARBA00022670"/>
    </source>
</evidence>
<dbReference type="Gene3D" id="3.90.1720.10">
    <property type="entry name" value="endopeptidase domain like (from Nostoc punctiforme)"/>
    <property type="match status" value="1"/>
</dbReference>
<dbReference type="Gene3D" id="3.10.350.10">
    <property type="entry name" value="LysM domain"/>
    <property type="match status" value="5"/>
</dbReference>
<dbReference type="CDD" id="cd00118">
    <property type="entry name" value="LysM"/>
    <property type="match status" value="5"/>
</dbReference>
<accession>A0A6M0Q947</accession>
<feature type="domain" description="LysM" evidence="8">
    <location>
        <begin position="82"/>
        <end position="125"/>
    </location>
</feature>
<feature type="domain" description="LysM" evidence="8">
    <location>
        <begin position="136"/>
        <end position="179"/>
    </location>
</feature>
<evidence type="ECO:0000259" key="8">
    <source>
        <dbReference type="PROSITE" id="PS51782"/>
    </source>
</evidence>
<dbReference type="AlphaFoldDB" id="A0A6M0Q947"/>
<feature type="domain" description="LysM" evidence="8">
    <location>
        <begin position="194"/>
        <end position="237"/>
    </location>
</feature>